<feature type="region of interest" description="Disordered" evidence="1">
    <location>
        <begin position="112"/>
        <end position="164"/>
    </location>
</feature>
<keyword evidence="2" id="KW-0732">Signal</keyword>
<feature type="compositionally biased region" description="Low complexity" evidence="1">
    <location>
        <begin position="130"/>
        <end position="141"/>
    </location>
</feature>
<protein>
    <recommendedName>
        <fullName evidence="5">RdlA protein</fullName>
    </recommendedName>
</protein>
<dbReference type="EMBL" id="JAGSOG010000043">
    <property type="protein sequence ID" value="MBR7833930.1"/>
    <property type="molecule type" value="Genomic_DNA"/>
</dbReference>
<keyword evidence="4" id="KW-1185">Reference proteome</keyword>
<evidence type="ECO:0000313" key="4">
    <source>
        <dbReference type="Proteomes" id="UP000675781"/>
    </source>
</evidence>
<reference evidence="3" key="1">
    <citation type="submission" date="2021-04" db="EMBL/GenBank/DDBJ databases">
        <title>Genome based classification of Actinospica acidithermotolerans sp. nov., an actinobacterium isolated from an Indonesian hot spring.</title>
        <authorList>
            <person name="Kusuma A.B."/>
            <person name="Putra K.E."/>
            <person name="Nafisah S."/>
            <person name="Loh J."/>
            <person name="Nouioui I."/>
            <person name="Goodfellow M."/>
        </authorList>
    </citation>
    <scope>NUCLEOTIDE SEQUENCE</scope>
    <source>
        <strain evidence="3">CSCA 57</strain>
    </source>
</reference>
<comment type="caution">
    <text evidence="3">The sequence shown here is derived from an EMBL/GenBank/DDBJ whole genome shotgun (WGS) entry which is preliminary data.</text>
</comment>
<evidence type="ECO:0000256" key="2">
    <source>
        <dbReference type="SAM" id="SignalP"/>
    </source>
</evidence>
<name>A0A941EK25_9ACTN</name>
<evidence type="ECO:0008006" key="5">
    <source>
        <dbReference type="Google" id="ProtNLM"/>
    </source>
</evidence>
<dbReference type="AlphaFoldDB" id="A0A941EK25"/>
<evidence type="ECO:0000313" key="3">
    <source>
        <dbReference type="EMBL" id="MBR7833930.1"/>
    </source>
</evidence>
<evidence type="ECO:0000256" key="1">
    <source>
        <dbReference type="SAM" id="MobiDB-lite"/>
    </source>
</evidence>
<sequence length="174" mass="16842">MAMLKKAATIAVLASAGVMATAGIAAADEGGWAPAAAPQAGDDHLHQDGLIPVNLLNNTDISPNLGCLADGTLPDLTAQSLIGLIPIGVSLNHLLEHANLNVLANGNTTTDVEDNSCTSNQGSSQAGNDSHGSVGAGSSSSEHNTGDGAGADNSENGKGAGGLLGGTGILGTGL</sequence>
<feature type="compositionally biased region" description="Polar residues" evidence="1">
    <location>
        <begin position="112"/>
        <end position="128"/>
    </location>
</feature>
<organism evidence="3 4">
    <name type="scientific">Actinospica durhamensis</name>
    <dbReference type="NCBI Taxonomy" id="1508375"/>
    <lineage>
        <taxon>Bacteria</taxon>
        <taxon>Bacillati</taxon>
        <taxon>Actinomycetota</taxon>
        <taxon>Actinomycetes</taxon>
        <taxon>Catenulisporales</taxon>
        <taxon>Actinospicaceae</taxon>
        <taxon>Actinospica</taxon>
    </lineage>
</organism>
<dbReference type="Proteomes" id="UP000675781">
    <property type="component" value="Unassembled WGS sequence"/>
</dbReference>
<proteinExistence type="predicted"/>
<feature type="chain" id="PRO_5038018449" description="RdlA protein" evidence="2">
    <location>
        <begin position="28"/>
        <end position="174"/>
    </location>
</feature>
<gene>
    <name evidence="3" type="ORF">KDL01_11675</name>
</gene>
<accession>A0A941EK25</accession>
<feature type="signal peptide" evidence="2">
    <location>
        <begin position="1"/>
        <end position="27"/>
    </location>
</feature>
<dbReference type="RefSeq" id="WP_212528449.1">
    <property type="nucleotide sequence ID" value="NZ_JAGSOG010000043.1"/>
</dbReference>